<sequence>MKPDPEFTEAAALRDYVETVARLLLVEPAASWSAVGTTSTAYIALSQRSPRHPGRLLMAQWTDGTGWCLALEPERGEAPLVLAAWPELGRPEPAVVARRVLTALGQTTGKTEPDMFPE</sequence>
<evidence type="ECO:0000259" key="1">
    <source>
        <dbReference type="Pfam" id="PF19809"/>
    </source>
</evidence>
<gene>
    <name evidence="2" type="ORF">QRX60_28755</name>
</gene>
<keyword evidence="3" id="KW-1185">Reference proteome</keyword>
<proteinExistence type="predicted"/>
<dbReference type="InterPro" id="IPR046259">
    <property type="entry name" value="DUF6292"/>
</dbReference>
<dbReference type="KEGG" id="amog:QRX60_28755"/>
<protein>
    <submittedName>
        <fullName evidence="2">DUF6292 family protein</fullName>
    </submittedName>
</protein>
<dbReference type="Proteomes" id="UP001239397">
    <property type="component" value="Chromosome"/>
</dbReference>
<dbReference type="RefSeq" id="WP_285994544.1">
    <property type="nucleotide sequence ID" value="NZ_CP127295.1"/>
</dbReference>
<feature type="domain" description="DUF6292" evidence="1">
    <location>
        <begin position="16"/>
        <end position="100"/>
    </location>
</feature>
<organism evidence="2 3">
    <name type="scientific">Amycolatopsis mongoliensis</name>
    <dbReference type="NCBI Taxonomy" id="715475"/>
    <lineage>
        <taxon>Bacteria</taxon>
        <taxon>Bacillati</taxon>
        <taxon>Actinomycetota</taxon>
        <taxon>Actinomycetes</taxon>
        <taxon>Pseudonocardiales</taxon>
        <taxon>Pseudonocardiaceae</taxon>
        <taxon>Amycolatopsis</taxon>
    </lineage>
</organism>
<evidence type="ECO:0000313" key="2">
    <source>
        <dbReference type="EMBL" id="WIX98059.1"/>
    </source>
</evidence>
<dbReference type="Pfam" id="PF19809">
    <property type="entry name" value="DUF6292"/>
    <property type="match status" value="1"/>
</dbReference>
<dbReference type="AlphaFoldDB" id="A0A9Y2JI00"/>
<dbReference type="EMBL" id="CP127295">
    <property type="protein sequence ID" value="WIX98059.1"/>
    <property type="molecule type" value="Genomic_DNA"/>
</dbReference>
<evidence type="ECO:0000313" key="3">
    <source>
        <dbReference type="Proteomes" id="UP001239397"/>
    </source>
</evidence>
<name>A0A9Y2JI00_9PSEU</name>
<accession>A0A9Y2JI00</accession>
<reference evidence="2 3" key="1">
    <citation type="submission" date="2023-06" db="EMBL/GenBank/DDBJ databases">
        <authorList>
            <person name="Oyuntsetseg B."/>
            <person name="Kim S.B."/>
        </authorList>
    </citation>
    <scope>NUCLEOTIDE SEQUENCE [LARGE SCALE GENOMIC DNA]</scope>
    <source>
        <strain evidence="2 3">4-36</strain>
    </source>
</reference>